<dbReference type="InterPro" id="IPR010294">
    <property type="entry name" value="ADAMTS_spacer1"/>
</dbReference>
<dbReference type="InterPro" id="IPR001134">
    <property type="entry name" value="Netrin_domain"/>
</dbReference>
<sequence>MTGDFLVKQKRELQNVPHCPLMDLKTNYFVNGNWRVQSPGRVLVHGAEFMYNRTWDGHERLSSEGPTRLPLRVLVLGSGDIPTVHYEYWISTSSPRSNSLHQYSFLPAKTPESQAEHPYHSQTHQPLDNTIDDSSQTNLIPVTKFQGYKSYYHRNEVLKSVPSWSIKRHKTLKHPINRPVINAKFESSSDKWHSNKTSNHLRHLENPSKTTAEKQQIIPPPGIRYNTSATVMFSNRRNTPETTTQYIYDVGRPNVTSAFTRYNHVVPDYESRERRKPVASNIVVKHKTEHSDKKEQKKDFWNKNAENTRAKRKRKSNFSECLPCSRVKHQVKNFCLSDFVLRATVLATEKQQQGSRIELEVLRSFKNKVPILPREYIWTLDNCQCPKLRVGKEYILMGHSRIIGGKRESKLVVDRNSFVRKYSPKRAKTMLRLVRDKDSACKKFGLRI</sequence>
<dbReference type="PANTHER" id="PTHR13723:SF281">
    <property type="entry name" value="PAPILIN"/>
    <property type="match status" value="1"/>
</dbReference>
<dbReference type="GO" id="GO:0030198">
    <property type="term" value="P:extracellular matrix organization"/>
    <property type="evidence" value="ECO:0007669"/>
    <property type="project" value="TreeGrafter"/>
</dbReference>
<dbReference type="InterPro" id="IPR008993">
    <property type="entry name" value="TIMP-like_OB-fold"/>
</dbReference>
<evidence type="ECO:0000256" key="2">
    <source>
        <dbReference type="ARBA" id="ARBA00022525"/>
    </source>
</evidence>
<dbReference type="Pfam" id="PF05986">
    <property type="entry name" value="ADAMTS_spacer1"/>
    <property type="match status" value="1"/>
</dbReference>
<feature type="compositionally biased region" description="Basic and acidic residues" evidence="4">
    <location>
        <begin position="289"/>
        <end position="309"/>
    </location>
</feature>
<evidence type="ECO:0000313" key="6">
    <source>
        <dbReference type="EMBL" id="GBN17830.1"/>
    </source>
</evidence>
<feature type="domain" description="NTR" evidence="5">
    <location>
        <begin position="321"/>
        <end position="441"/>
    </location>
</feature>
<dbReference type="Pfam" id="PF01759">
    <property type="entry name" value="NTR"/>
    <property type="match status" value="1"/>
</dbReference>
<dbReference type="AlphaFoldDB" id="A0A4Y2LUQ1"/>
<dbReference type="GO" id="GO:0031012">
    <property type="term" value="C:extracellular matrix"/>
    <property type="evidence" value="ECO:0007669"/>
    <property type="project" value="TreeGrafter"/>
</dbReference>
<dbReference type="OrthoDB" id="6434101at2759"/>
<evidence type="ECO:0000256" key="1">
    <source>
        <dbReference type="ARBA" id="ARBA00004613"/>
    </source>
</evidence>
<accession>A0A4Y2LUQ1</accession>
<organism evidence="6 7">
    <name type="scientific">Araneus ventricosus</name>
    <name type="common">Orbweaver spider</name>
    <name type="synonym">Epeira ventricosa</name>
    <dbReference type="NCBI Taxonomy" id="182803"/>
    <lineage>
        <taxon>Eukaryota</taxon>
        <taxon>Metazoa</taxon>
        <taxon>Ecdysozoa</taxon>
        <taxon>Arthropoda</taxon>
        <taxon>Chelicerata</taxon>
        <taxon>Arachnida</taxon>
        <taxon>Araneae</taxon>
        <taxon>Araneomorphae</taxon>
        <taxon>Entelegynae</taxon>
        <taxon>Araneoidea</taxon>
        <taxon>Araneidae</taxon>
        <taxon>Araneus</taxon>
    </lineage>
</organism>
<dbReference type="PROSITE" id="PS50189">
    <property type="entry name" value="NTR"/>
    <property type="match status" value="1"/>
</dbReference>
<name>A0A4Y2LUQ1_ARAVE</name>
<protein>
    <recommendedName>
        <fullName evidence="5">NTR domain-containing protein</fullName>
    </recommendedName>
</protein>
<dbReference type="GO" id="GO:0005576">
    <property type="term" value="C:extracellular region"/>
    <property type="evidence" value="ECO:0007669"/>
    <property type="project" value="UniProtKB-SubCell"/>
</dbReference>
<keyword evidence="2" id="KW-0964">Secreted</keyword>
<dbReference type="Gene3D" id="2.40.50.120">
    <property type="match status" value="1"/>
</dbReference>
<comment type="caution">
    <text evidence="6">The sequence shown here is derived from an EMBL/GenBank/DDBJ whole genome shotgun (WGS) entry which is preliminary data.</text>
</comment>
<dbReference type="GO" id="GO:0006508">
    <property type="term" value="P:proteolysis"/>
    <property type="evidence" value="ECO:0007669"/>
    <property type="project" value="TreeGrafter"/>
</dbReference>
<comment type="subcellular location">
    <subcellularLocation>
        <location evidence="1">Secreted</location>
    </subcellularLocation>
</comment>
<proteinExistence type="predicted"/>
<evidence type="ECO:0000256" key="4">
    <source>
        <dbReference type="SAM" id="MobiDB-lite"/>
    </source>
</evidence>
<feature type="region of interest" description="Disordered" evidence="4">
    <location>
        <begin position="285"/>
        <end position="312"/>
    </location>
</feature>
<dbReference type="InterPro" id="IPR050439">
    <property type="entry name" value="ADAMTS_ADAMTS-like"/>
</dbReference>
<keyword evidence="7" id="KW-1185">Reference proteome</keyword>
<dbReference type="GO" id="GO:0004222">
    <property type="term" value="F:metalloendopeptidase activity"/>
    <property type="evidence" value="ECO:0007669"/>
    <property type="project" value="TreeGrafter"/>
</dbReference>
<dbReference type="Proteomes" id="UP000499080">
    <property type="component" value="Unassembled WGS sequence"/>
</dbReference>
<evidence type="ECO:0000313" key="7">
    <source>
        <dbReference type="Proteomes" id="UP000499080"/>
    </source>
</evidence>
<dbReference type="Gene3D" id="2.60.120.830">
    <property type="match status" value="1"/>
</dbReference>
<reference evidence="6 7" key="1">
    <citation type="journal article" date="2019" name="Sci. Rep.">
        <title>Orb-weaving spider Araneus ventricosus genome elucidates the spidroin gene catalogue.</title>
        <authorList>
            <person name="Kono N."/>
            <person name="Nakamura H."/>
            <person name="Ohtoshi R."/>
            <person name="Moran D.A.P."/>
            <person name="Shinohara A."/>
            <person name="Yoshida Y."/>
            <person name="Fujiwara M."/>
            <person name="Mori M."/>
            <person name="Tomita M."/>
            <person name="Arakawa K."/>
        </authorList>
    </citation>
    <scope>NUCLEOTIDE SEQUENCE [LARGE SCALE GENOMIC DNA]</scope>
</reference>
<evidence type="ECO:0000259" key="5">
    <source>
        <dbReference type="PROSITE" id="PS50189"/>
    </source>
</evidence>
<dbReference type="InterPro" id="IPR018933">
    <property type="entry name" value="Netrin_module_non-TIMP"/>
</dbReference>
<evidence type="ECO:0000256" key="3">
    <source>
        <dbReference type="ARBA" id="ARBA00023157"/>
    </source>
</evidence>
<gene>
    <name evidence="6" type="ORF">AVEN_122310_1</name>
</gene>
<keyword evidence="3" id="KW-1015">Disulfide bond</keyword>
<dbReference type="PANTHER" id="PTHR13723">
    <property type="entry name" value="ADAMTS A DISINTEGRIN AND METALLOPROTEASE WITH THROMBOSPONDIN MOTIFS PROTEASE"/>
    <property type="match status" value="1"/>
</dbReference>
<dbReference type="SMART" id="SM00643">
    <property type="entry name" value="C345C"/>
    <property type="match status" value="1"/>
</dbReference>
<dbReference type="EMBL" id="BGPR01006301">
    <property type="protein sequence ID" value="GBN17830.1"/>
    <property type="molecule type" value="Genomic_DNA"/>
</dbReference>
<feature type="region of interest" description="Disordered" evidence="4">
    <location>
        <begin position="187"/>
        <end position="225"/>
    </location>
</feature>
<dbReference type="SUPFAM" id="SSF50242">
    <property type="entry name" value="TIMP-like"/>
    <property type="match status" value="1"/>
</dbReference>